<accession>A0A183D378</accession>
<evidence type="ECO:0000313" key="4">
    <source>
        <dbReference type="WBParaSite" id="GPUH_0000317401-mRNA-1"/>
    </source>
</evidence>
<evidence type="ECO:0000313" key="2">
    <source>
        <dbReference type="EMBL" id="VDK38279.1"/>
    </source>
</evidence>
<feature type="chain" id="PRO_5043138565" evidence="1">
    <location>
        <begin position="24"/>
        <end position="52"/>
    </location>
</feature>
<proteinExistence type="predicted"/>
<organism evidence="4">
    <name type="scientific">Gongylonema pulchrum</name>
    <dbReference type="NCBI Taxonomy" id="637853"/>
    <lineage>
        <taxon>Eukaryota</taxon>
        <taxon>Metazoa</taxon>
        <taxon>Ecdysozoa</taxon>
        <taxon>Nematoda</taxon>
        <taxon>Chromadorea</taxon>
        <taxon>Rhabditida</taxon>
        <taxon>Spirurina</taxon>
        <taxon>Spiruromorpha</taxon>
        <taxon>Spiruroidea</taxon>
        <taxon>Gongylonematidae</taxon>
        <taxon>Gongylonema</taxon>
    </lineage>
</organism>
<dbReference type="AlphaFoldDB" id="A0A183D378"/>
<dbReference type="Proteomes" id="UP000271098">
    <property type="component" value="Unassembled WGS sequence"/>
</dbReference>
<keyword evidence="1" id="KW-0732">Signal</keyword>
<evidence type="ECO:0000313" key="3">
    <source>
        <dbReference type="Proteomes" id="UP000271098"/>
    </source>
</evidence>
<evidence type="ECO:0000256" key="1">
    <source>
        <dbReference type="SAM" id="SignalP"/>
    </source>
</evidence>
<reference evidence="4" key="1">
    <citation type="submission" date="2016-06" db="UniProtKB">
        <authorList>
            <consortium name="WormBaseParasite"/>
        </authorList>
    </citation>
    <scope>IDENTIFICATION</scope>
</reference>
<feature type="signal peptide" evidence="1">
    <location>
        <begin position="1"/>
        <end position="23"/>
    </location>
</feature>
<gene>
    <name evidence="2" type="ORF">GPUH_LOCUS3169</name>
</gene>
<keyword evidence="3" id="KW-1185">Reference proteome</keyword>
<protein>
    <submittedName>
        <fullName evidence="4">Secreted protein</fullName>
    </submittedName>
</protein>
<sequence>MKQQLFKNVMLLLVSTQSGATSAREYTLIDISATVRSATFTIISCHFIPMST</sequence>
<dbReference type="EMBL" id="UYRT01005242">
    <property type="protein sequence ID" value="VDK38279.1"/>
    <property type="molecule type" value="Genomic_DNA"/>
</dbReference>
<name>A0A183D378_9BILA</name>
<dbReference type="WBParaSite" id="GPUH_0000317401-mRNA-1">
    <property type="protein sequence ID" value="GPUH_0000317401-mRNA-1"/>
    <property type="gene ID" value="GPUH_0000317401"/>
</dbReference>
<reference evidence="2 3" key="2">
    <citation type="submission" date="2018-11" db="EMBL/GenBank/DDBJ databases">
        <authorList>
            <consortium name="Pathogen Informatics"/>
        </authorList>
    </citation>
    <scope>NUCLEOTIDE SEQUENCE [LARGE SCALE GENOMIC DNA]</scope>
</reference>